<dbReference type="GO" id="GO:0005634">
    <property type="term" value="C:nucleus"/>
    <property type="evidence" value="ECO:0007669"/>
    <property type="project" value="UniProtKB-SubCell"/>
</dbReference>
<accession>A9UP60</accession>
<dbReference type="SUPFAM" id="SSF101744">
    <property type="entry name" value="Rof/RNase P subunit-like"/>
    <property type="match status" value="1"/>
</dbReference>
<dbReference type="RefSeq" id="XP_001742125.1">
    <property type="nucleotide sequence ID" value="XM_001742073.1"/>
</dbReference>
<dbReference type="GO" id="GO:0006364">
    <property type="term" value="P:rRNA processing"/>
    <property type="evidence" value="ECO:0000318"/>
    <property type="project" value="GO_Central"/>
</dbReference>
<dbReference type="InterPro" id="IPR016848">
    <property type="entry name" value="RNase_P/MRP_Rpp29-subunit"/>
</dbReference>
<keyword evidence="4" id="KW-0819">tRNA processing</keyword>
<dbReference type="Pfam" id="PF01868">
    <property type="entry name" value="RNase_P-MRP_p29"/>
    <property type="match status" value="1"/>
</dbReference>
<evidence type="ECO:0000256" key="5">
    <source>
        <dbReference type="ARBA" id="ARBA00022722"/>
    </source>
</evidence>
<dbReference type="GO" id="GO:0016787">
    <property type="term" value="F:hydrolase activity"/>
    <property type="evidence" value="ECO:0007669"/>
    <property type="project" value="UniProtKB-KW"/>
</dbReference>
<dbReference type="PANTHER" id="PTHR13348:SF0">
    <property type="entry name" value="RIBONUCLEASE P PROTEIN SUBUNIT P29"/>
    <property type="match status" value="1"/>
</dbReference>
<name>A9UP60_MONBE</name>
<dbReference type="PANTHER" id="PTHR13348">
    <property type="entry name" value="RIBONUCLEASE P SUBUNIT P29"/>
    <property type="match status" value="1"/>
</dbReference>
<dbReference type="GO" id="GO:0033204">
    <property type="term" value="F:ribonuclease P RNA binding"/>
    <property type="evidence" value="ECO:0000318"/>
    <property type="project" value="GO_Central"/>
</dbReference>
<keyword evidence="10" id="KW-1185">Reference proteome</keyword>
<feature type="region of interest" description="Disordered" evidence="8">
    <location>
        <begin position="65"/>
        <end position="92"/>
    </location>
</feature>
<keyword evidence="6" id="KW-0255">Endonuclease</keyword>
<reference evidence="9 10" key="1">
    <citation type="journal article" date="2008" name="Nature">
        <title>The genome of the choanoflagellate Monosiga brevicollis and the origin of metazoans.</title>
        <authorList>
            <consortium name="JGI Sequencing"/>
            <person name="King N."/>
            <person name="Westbrook M.J."/>
            <person name="Young S.L."/>
            <person name="Kuo A."/>
            <person name="Abedin M."/>
            <person name="Chapman J."/>
            <person name="Fairclough S."/>
            <person name="Hellsten U."/>
            <person name="Isogai Y."/>
            <person name="Letunic I."/>
            <person name="Marr M."/>
            <person name="Pincus D."/>
            <person name="Putnam N."/>
            <person name="Rokas A."/>
            <person name="Wright K.J."/>
            <person name="Zuzow R."/>
            <person name="Dirks W."/>
            <person name="Good M."/>
            <person name="Goodstein D."/>
            <person name="Lemons D."/>
            <person name="Li W."/>
            <person name="Lyons J.B."/>
            <person name="Morris A."/>
            <person name="Nichols S."/>
            <person name="Richter D.J."/>
            <person name="Salamov A."/>
            <person name="Bork P."/>
            <person name="Lim W.A."/>
            <person name="Manning G."/>
            <person name="Miller W.T."/>
            <person name="McGinnis W."/>
            <person name="Shapiro H."/>
            <person name="Tjian R."/>
            <person name="Grigoriev I.V."/>
            <person name="Rokhsar D."/>
        </authorList>
    </citation>
    <scope>NUCLEOTIDE SEQUENCE [LARGE SCALE GENOMIC DNA]</scope>
    <source>
        <strain evidence="10">MX1 / ATCC 50154</strain>
    </source>
</reference>
<dbReference type="GO" id="GO:0004519">
    <property type="term" value="F:endonuclease activity"/>
    <property type="evidence" value="ECO:0007669"/>
    <property type="project" value="UniProtKB-KW"/>
</dbReference>
<evidence type="ECO:0000256" key="4">
    <source>
        <dbReference type="ARBA" id="ARBA00022694"/>
    </source>
</evidence>
<proteinExistence type="inferred from homology"/>
<gene>
    <name evidence="9" type="ORF">MONBRDRAFT_21969</name>
</gene>
<evidence type="ECO:0000256" key="3">
    <source>
        <dbReference type="ARBA" id="ARBA00022490"/>
    </source>
</evidence>
<comment type="similarity">
    <text evidence="2">Belongs to the eukaryotic/archaeal RNase P protein component 1 family.</text>
</comment>
<sequence>MAAAAGNDQLNRSLPKIIEVQAGLPALTQDHASAAQEIVQQHVALGFPDSAAQLVESKVHKQVLMLDNPPKKRSKPSTEAGPPVKTKANSNRRKEVGAITIPATSNQRKHLRTMESRLARADFHGARITVVRHKSPGLVGVTGIVLQETENTLRIITPQDELQTLPKSAAIFGFELGPLTVNVYGNNLRFKPSDRAVRKFKLRDSWDL</sequence>
<dbReference type="HAMAP" id="MF_00754">
    <property type="entry name" value="RNase_P_1"/>
    <property type="match status" value="1"/>
</dbReference>
<keyword evidence="5" id="KW-0540">Nuclease</keyword>
<dbReference type="Proteomes" id="UP000001357">
    <property type="component" value="Unassembled WGS sequence"/>
</dbReference>
<evidence type="ECO:0000256" key="1">
    <source>
        <dbReference type="ARBA" id="ARBA00004123"/>
    </source>
</evidence>
<dbReference type="InParanoid" id="A9UP60"/>
<protein>
    <submittedName>
        <fullName evidence="9">Uncharacterized protein</fullName>
    </submittedName>
</protein>
<organism evidence="9 10">
    <name type="scientific">Monosiga brevicollis</name>
    <name type="common">Choanoflagellate</name>
    <dbReference type="NCBI Taxonomy" id="81824"/>
    <lineage>
        <taxon>Eukaryota</taxon>
        <taxon>Choanoflagellata</taxon>
        <taxon>Craspedida</taxon>
        <taxon>Salpingoecidae</taxon>
        <taxon>Monosiga</taxon>
    </lineage>
</organism>
<dbReference type="EMBL" id="CH991543">
    <property type="protein sequence ID" value="EDQ92363.1"/>
    <property type="molecule type" value="Genomic_DNA"/>
</dbReference>
<evidence type="ECO:0000256" key="2">
    <source>
        <dbReference type="ARBA" id="ARBA00006181"/>
    </source>
</evidence>
<dbReference type="eggNOG" id="KOG4046">
    <property type="taxonomic scope" value="Eukaryota"/>
</dbReference>
<dbReference type="AlphaFoldDB" id="A9UP60"/>
<dbReference type="KEGG" id="mbr:MONBRDRAFT_21969"/>
<dbReference type="InterPro" id="IPR002730">
    <property type="entry name" value="Rpp29/RNP1"/>
</dbReference>
<dbReference type="SMART" id="SM00538">
    <property type="entry name" value="POP4"/>
    <property type="match status" value="1"/>
</dbReference>
<dbReference type="GO" id="GO:0000172">
    <property type="term" value="C:ribonuclease MRP complex"/>
    <property type="evidence" value="ECO:0000318"/>
    <property type="project" value="GO_Central"/>
</dbReference>
<dbReference type="InterPro" id="IPR023538">
    <property type="entry name" value="RNP1"/>
</dbReference>
<keyword evidence="3" id="KW-0963">Cytoplasm</keyword>
<keyword evidence="7" id="KW-0378">Hydrolase</keyword>
<dbReference type="GO" id="GO:0030677">
    <property type="term" value="C:ribonuclease P complex"/>
    <property type="evidence" value="ECO:0000318"/>
    <property type="project" value="GO_Central"/>
</dbReference>
<comment type="subcellular location">
    <subcellularLocation>
        <location evidence="1">Nucleus</location>
    </subcellularLocation>
</comment>
<dbReference type="GeneID" id="5887442"/>
<evidence type="ECO:0000256" key="6">
    <source>
        <dbReference type="ARBA" id="ARBA00022759"/>
    </source>
</evidence>
<dbReference type="STRING" id="81824.A9UP60"/>
<evidence type="ECO:0000313" key="9">
    <source>
        <dbReference type="EMBL" id="EDQ92363.1"/>
    </source>
</evidence>
<evidence type="ECO:0000256" key="7">
    <source>
        <dbReference type="ARBA" id="ARBA00022801"/>
    </source>
</evidence>
<dbReference type="InterPro" id="IPR036980">
    <property type="entry name" value="RNase_P/MRP_Rpp29_sf"/>
</dbReference>
<dbReference type="InterPro" id="IPR023534">
    <property type="entry name" value="Rof/RNase_P-like"/>
</dbReference>
<evidence type="ECO:0000256" key="8">
    <source>
        <dbReference type="SAM" id="MobiDB-lite"/>
    </source>
</evidence>
<dbReference type="Gene3D" id="2.30.30.210">
    <property type="entry name" value="Ribonuclease P/MRP, subunit p29"/>
    <property type="match status" value="1"/>
</dbReference>
<dbReference type="GO" id="GO:0001682">
    <property type="term" value="P:tRNA 5'-leader removal"/>
    <property type="evidence" value="ECO:0007669"/>
    <property type="project" value="InterPro"/>
</dbReference>
<evidence type="ECO:0000313" key="10">
    <source>
        <dbReference type="Proteomes" id="UP000001357"/>
    </source>
</evidence>